<dbReference type="GO" id="GO:0009378">
    <property type="term" value="F:four-way junction helicase activity"/>
    <property type="evidence" value="ECO:0007669"/>
    <property type="project" value="TreeGrafter"/>
</dbReference>
<evidence type="ECO:0000256" key="5">
    <source>
        <dbReference type="ARBA" id="ARBA00022801"/>
    </source>
</evidence>
<dbReference type="GO" id="GO:0003677">
    <property type="term" value="F:DNA binding"/>
    <property type="evidence" value="ECO:0007669"/>
    <property type="project" value="UniProtKB-KW"/>
</dbReference>
<keyword evidence="6 13" id="KW-0347">Helicase</keyword>
<dbReference type="GO" id="GO:0016887">
    <property type="term" value="F:ATP hydrolysis activity"/>
    <property type="evidence" value="ECO:0007669"/>
    <property type="project" value="RHEA"/>
</dbReference>
<keyword evidence="17" id="KW-1185">Reference proteome</keyword>
<evidence type="ECO:0000313" key="17">
    <source>
        <dbReference type="Proteomes" id="UP000046393"/>
    </source>
</evidence>
<evidence type="ECO:0000256" key="10">
    <source>
        <dbReference type="ARBA" id="ARBA00023242"/>
    </source>
</evidence>
<dbReference type="FunFam" id="3.40.50.300:FF:000444">
    <property type="entry name" value="ATP-dependent DNA helicase"/>
    <property type="match status" value="1"/>
</dbReference>
<dbReference type="GO" id="GO:0043138">
    <property type="term" value="F:3'-5' DNA helicase activity"/>
    <property type="evidence" value="ECO:0007669"/>
    <property type="project" value="UniProtKB-EC"/>
</dbReference>
<evidence type="ECO:0000256" key="3">
    <source>
        <dbReference type="ARBA" id="ARBA00022723"/>
    </source>
</evidence>
<dbReference type="STRING" id="451379.A0A0N5AGZ5"/>
<sequence>MSGSASTNADTTSEIILESDGEEIVYSKPSQADIEKWQFLLNPHSRKDLSKEVAKKPGSSGKIKPTEEKKSISLPANQESKSGVQLKKAFTCEELGEEAERVLKDVFGHKKFKTTLQRKAIGAILRKRWDVFICFPTGAGKSLCYQLPAVVYPGVTVVFSPLIALIQDQIVACKAKGIRCESLNSKCTAAERTSIIEDLRSMSPKIQLLYITPESAATVNTQRIITSLYRRSLLNYFVVDEAHCVTHWGHDFRPDYLKLRNLRELAPEVHWIALTATAGPEVQADILKQLRLDNVKKFKASTFRGNLYYDVIMKDLIPGSPEKHLALFLLQALTRTEKLVKESAKETVSRTPVNMFEAVKVRESHGERVFTGSAIVYCRTREECETMARRLTEERVPSYAYHAGLSNKIRDDIQNKWMKNEVPVIVATISFGMGIDKADVRAVVHWTSSSNLAAYYQESGRAGRDGKRSHCRIYYSRDDRQFLNYLLNQEIMKTRAKKIDKELINEQVKALQYGFEKMVNFCESASCRHLAFAKYFGDDDLRPCRTSCDYCKNPKLVDTNLTKFNSDSYKLGTGVSRSRRKRGLEDDDDGFLYEGGRNCYKEGYDINECGDASTLLESEEKKARCNLIANEFAKRRKQRRESIRSAVAAALMMNHFGEELCDRKIISTSVQLEFEMFKNSKNSVTYQHKASAKVAEIKKMTRENQKFPLFDEEHEGNTPKFEGFKSANSMLNMKQ</sequence>
<dbReference type="PROSITE" id="PS51194">
    <property type="entry name" value="HELICASE_CTER"/>
    <property type="match status" value="1"/>
</dbReference>
<organism evidence="17 18">
    <name type="scientific">Syphacia muris</name>
    <dbReference type="NCBI Taxonomy" id="451379"/>
    <lineage>
        <taxon>Eukaryota</taxon>
        <taxon>Metazoa</taxon>
        <taxon>Ecdysozoa</taxon>
        <taxon>Nematoda</taxon>
        <taxon>Chromadorea</taxon>
        <taxon>Rhabditida</taxon>
        <taxon>Spirurina</taxon>
        <taxon>Oxyuridomorpha</taxon>
        <taxon>Oxyuroidea</taxon>
        <taxon>Oxyuridae</taxon>
        <taxon>Syphacia</taxon>
    </lineage>
</organism>
<dbReference type="GO" id="GO:0005694">
    <property type="term" value="C:chromosome"/>
    <property type="evidence" value="ECO:0007669"/>
    <property type="project" value="TreeGrafter"/>
</dbReference>
<evidence type="ECO:0000259" key="16">
    <source>
        <dbReference type="PROSITE" id="PS51194"/>
    </source>
</evidence>
<comment type="similarity">
    <text evidence="2 13">Belongs to the helicase family. RecQ subfamily.</text>
</comment>
<name>A0A0N5AGZ5_9BILA</name>
<evidence type="ECO:0000256" key="11">
    <source>
        <dbReference type="ARBA" id="ARBA00034617"/>
    </source>
</evidence>
<dbReference type="Pfam" id="PF00271">
    <property type="entry name" value="Helicase_C"/>
    <property type="match status" value="1"/>
</dbReference>
<dbReference type="SMART" id="SM00490">
    <property type="entry name" value="HELICc"/>
    <property type="match status" value="1"/>
</dbReference>
<keyword evidence="8" id="KW-0238">DNA-binding</keyword>
<evidence type="ECO:0000256" key="6">
    <source>
        <dbReference type="ARBA" id="ARBA00022806"/>
    </source>
</evidence>
<dbReference type="GO" id="GO:0005524">
    <property type="term" value="F:ATP binding"/>
    <property type="evidence" value="ECO:0007669"/>
    <property type="project" value="UniProtKB-KW"/>
</dbReference>
<dbReference type="InterPro" id="IPR004589">
    <property type="entry name" value="DNA_helicase_ATP-dep_RecQ"/>
</dbReference>
<keyword evidence="7 13" id="KW-0067">ATP-binding</keyword>
<dbReference type="Gene3D" id="3.40.50.300">
    <property type="entry name" value="P-loop containing nucleotide triphosphate hydrolases"/>
    <property type="match status" value="2"/>
</dbReference>
<dbReference type="PANTHER" id="PTHR13710">
    <property type="entry name" value="DNA HELICASE RECQ FAMILY MEMBER"/>
    <property type="match status" value="1"/>
</dbReference>
<evidence type="ECO:0000313" key="18">
    <source>
        <dbReference type="WBParaSite" id="SMUV_0000362501-mRNA-1"/>
    </source>
</evidence>
<dbReference type="InterPro" id="IPR011545">
    <property type="entry name" value="DEAD/DEAH_box_helicase_dom"/>
</dbReference>
<keyword evidence="9" id="KW-0413">Isomerase</keyword>
<keyword evidence="5 13" id="KW-0378">Hydrolase</keyword>
<reference evidence="18" key="1">
    <citation type="submission" date="2017-02" db="UniProtKB">
        <authorList>
            <consortium name="WormBaseParasite"/>
        </authorList>
    </citation>
    <scope>IDENTIFICATION</scope>
</reference>
<dbReference type="InterPro" id="IPR014001">
    <property type="entry name" value="Helicase_ATP-bd"/>
</dbReference>
<dbReference type="Pfam" id="PF00270">
    <property type="entry name" value="DEAD"/>
    <property type="match status" value="1"/>
</dbReference>
<evidence type="ECO:0000256" key="1">
    <source>
        <dbReference type="ARBA" id="ARBA00004123"/>
    </source>
</evidence>
<comment type="catalytic activity">
    <reaction evidence="12 13">
        <text>ATP + H2O = ADP + phosphate + H(+)</text>
        <dbReference type="Rhea" id="RHEA:13065"/>
        <dbReference type="ChEBI" id="CHEBI:15377"/>
        <dbReference type="ChEBI" id="CHEBI:15378"/>
        <dbReference type="ChEBI" id="CHEBI:30616"/>
        <dbReference type="ChEBI" id="CHEBI:43474"/>
        <dbReference type="ChEBI" id="CHEBI:456216"/>
    </reaction>
</comment>
<evidence type="ECO:0000256" key="7">
    <source>
        <dbReference type="ARBA" id="ARBA00022840"/>
    </source>
</evidence>
<dbReference type="AlphaFoldDB" id="A0A0N5AGZ5"/>
<feature type="region of interest" description="Disordered" evidence="14">
    <location>
        <begin position="48"/>
        <end position="75"/>
    </location>
</feature>
<evidence type="ECO:0000256" key="9">
    <source>
        <dbReference type="ARBA" id="ARBA00023235"/>
    </source>
</evidence>
<dbReference type="InterPro" id="IPR032284">
    <property type="entry name" value="RecQ_Zn-bd"/>
</dbReference>
<dbReference type="GO" id="GO:0000724">
    <property type="term" value="P:double-strand break repair via homologous recombination"/>
    <property type="evidence" value="ECO:0007669"/>
    <property type="project" value="TreeGrafter"/>
</dbReference>
<dbReference type="Pfam" id="PF16124">
    <property type="entry name" value="RecQ_Zn_bind"/>
    <property type="match status" value="1"/>
</dbReference>
<dbReference type="GO" id="GO:0005737">
    <property type="term" value="C:cytoplasm"/>
    <property type="evidence" value="ECO:0007669"/>
    <property type="project" value="TreeGrafter"/>
</dbReference>
<evidence type="ECO:0000256" key="13">
    <source>
        <dbReference type="RuleBase" id="RU364117"/>
    </source>
</evidence>
<dbReference type="WBParaSite" id="SMUV_0000362501-mRNA-1">
    <property type="protein sequence ID" value="SMUV_0000362501-mRNA-1"/>
    <property type="gene ID" value="SMUV_0000362501"/>
</dbReference>
<keyword evidence="4 13" id="KW-0547">Nucleotide-binding</keyword>
<protein>
    <recommendedName>
        <fullName evidence="13">ATP-dependent DNA helicase</fullName>
        <ecNumber evidence="13">5.6.2.4</ecNumber>
    </recommendedName>
</protein>
<comment type="subcellular location">
    <subcellularLocation>
        <location evidence="1 13">Nucleus</location>
    </subcellularLocation>
</comment>
<dbReference type="NCBIfam" id="TIGR00614">
    <property type="entry name" value="recQ_fam"/>
    <property type="match status" value="1"/>
</dbReference>
<comment type="catalytic activity">
    <reaction evidence="11 13">
        <text>Couples ATP hydrolysis with the unwinding of duplex DNA by translocating in the 3'-5' direction.</text>
        <dbReference type="EC" id="5.6.2.4"/>
    </reaction>
</comment>
<proteinExistence type="inferred from homology"/>
<dbReference type="PANTHER" id="PTHR13710:SF152">
    <property type="entry name" value="ATP-DEPENDENT DNA HELICASE Q5"/>
    <property type="match status" value="1"/>
</dbReference>
<evidence type="ECO:0000256" key="14">
    <source>
        <dbReference type="SAM" id="MobiDB-lite"/>
    </source>
</evidence>
<feature type="domain" description="Helicase C-terminal" evidence="16">
    <location>
        <begin position="351"/>
        <end position="512"/>
    </location>
</feature>
<dbReference type="GO" id="GO:0005634">
    <property type="term" value="C:nucleus"/>
    <property type="evidence" value="ECO:0007669"/>
    <property type="project" value="UniProtKB-SubCell"/>
</dbReference>
<evidence type="ECO:0000256" key="4">
    <source>
        <dbReference type="ARBA" id="ARBA00022741"/>
    </source>
</evidence>
<dbReference type="SUPFAM" id="SSF52540">
    <property type="entry name" value="P-loop containing nucleoside triphosphate hydrolases"/>
    <property type="match status" value="1"/>
</dbReference>
<dbReference type="InterPro" id="IPR027417">
    <property type="entry name" value="P-loop_NTPase"/>
</dbReference>
<keyword evidence="10 13" id="KW-0539">Nucleus</keyword>
<evidence type="ECO:0000256" key="8">
    <source>
        <dbReference type="ARBA" id="ARBA00023125"/>
    </source>
</evidence>
<dbReference type="Proteomes" id="UP000046393">
    <property type="component" value="Unplaced"/>
</dbReference>
<dbReference type="SMART" id="SM00487">
    <property type="entry name" value="DEXDc"/>
    <property type="match status" value="1"/>
</dbReference>
<evidence type="ECO:0000259" key="15">
    <source>
        <dbReference type="PROSITE" id="PS51192"/>
    </source>
</evidence>
<dbReference type="PROSITE" id="PS51192">
    <property type="entry name" value="HELICASE_ATP_BIND_1"/>
    <property type="match status" value="1"/>
</dbReference>
<dbReference type="Gene3D" id="6.10.250.3140">
    <property type="match status" value="1"/>
</dbReference>
<dbReference type="GO" id="GO:0046872">
    <property type="term" value="F:metal ion binding"/>
    <property type="evidence" value="ECO:0007669"/>
    <property type="project" value="UniProtKB-KW"/>
</dbReference>
<evidence type="ECO:0000256" key="2">
    <source>
        <dbReference type="ARBA" id="ARBA00005446"/>
    </source>
</evidence>
<feature type="domain" description="Helicase ATP-binding" evidence="15">
    <location>
        <begin position="122"/>
        <end position="296"/>
    </location>
</feature>
<keyword evidence="3" id="KW-0479">Metal-binding</keyword>
<evidence type="ECO:0000256" key="12">
    <source>
        <dbReference type="ARBA" id="ARBA00049360"/>
    </source>
</evidence>
<dbReference type="EC" id="5.6.2.4" evidence="13"/>
<accession>A0A0N5AGZ5</accession>
<dbReference type="InterPro" id="IPR001650">
    <property type="entry name" value="Helicase_C-like"/>
</dbReference>